<keyword evidence="13" id="KW-1185">Reference proteome</keyword>
<dbReference type="PROSITE" id="PS50110">
    <property type="entry name" value="RESPONSE_REGULATORY"/>
    <property type="match status" value="1"/>
</dbReference>
<dbReference type="Gene3D" id="6.10.250.690">
    <property type="match status" value="1"/>
</dbReference>
<feature type="modified residue" description="4-aspartylphosphate" evidence="8">
    <location>
        <position position="55"/>
    </location>
</feature>
<dbReference type="PANTHER" id="PTHR48111:SF2">
    <property type="entry name" value="RESPONSE REGULATOR SAER"/>
    <property type="match status" value="1"/>
</dbReference>
<evidence type="ECO:0000313" key="13">
    <source>
        <dbReference type="Proteomes" id="UP000245695"/>
    </source>
</evidence>
<evidence type="ECO:0000313" key="12">
    <source>
        <dbReference type="EMBL" id="CEI73227.1"/>
    </source>
</evidence>
<dbReference type="CDD" id="cd00383">
    <property type="entry name" value="trans_reg_C"/>
    <property type="match status" value="1"/>
</dbReference>
<dbReference type="Pfam" id="PF00072">
    <property type="entry name" value="Response_reg"/>
    <property type="match status" value="1"/>
</dbReference>
<feature type="DNA-binding region" description="OmpR/PhoB-type" evidence="9">
    <location>
        <begin position="131"/>
        <end position="230"/>
    </location>
</feature>
<gene>
    <name evidence="12" type="ORF">FRIFI_1694</name>
</gene>
<dbReference type="FunFam" id="1.10.10.10:FF:000018">
    <property type="entry name" value="DNA-binding response regulator ResD"/>
    <property type="match status" value="1"/>
</dbReference>
<dbReference type="PROSITE" id="PS51755">
    <property type="entry name" value="OMPR_PHOB"/>
    <property type="match status" value="1"/>
</dbReference>
<evidence type="ECO:0000256" key="4">
    <source>
        <dbReference type="ARBA" id="ARBA00023015"/>
    </source>
</evidence>
<keyword evidence="4" id="KW-0805">Transcription regulation</keyword>
<evidence type="ECO:0000256" key="9">
    <source>
        <dbReference type="PROSITE-ProRule" id="PRU01091"/>
    </source>
</evidence>
<evidence type="ECO:0000256" key="2">
    <source>
        <dbReference type="ARBA" id="ARBA00022553"/>
    </source>
</evidence>
<feature type="domain" description="OmpR/PhoB-type" evidence="11">
    <location>
        <begin position="131"/>
        <end position="230"/>
    </location>
</feature>
<dbReference type="AlphaFoldDB" id="A0A2P2BS83"/>
<organism evidence="12 13">
    <name type="scientific">Romboutsia hominis</name>
    <dbReference type="NCBI Taxonomy" id="1507512"/>
    <lineage>
        <taxon>Bacteria</taxon>
        <taxon>Bacillati</taxon>
        <taxon>Bacillota</taxon>
        <taxon>Clostridia</taxon>
        <taxon>Peptostreptococcales</taxon>
        <taxon>Peptostreptococcaceae</taxon>
        <taxon>Romboutsia</taxon>
    </lineage>
</organism>
<evidence type="ECO:0000259" key="11">
    <source>
        <dbReference type="PROSITE" id="PS51755"/>
    </source>
</evidence>
<dbReference type="Pfam" id="PF00486">
    <property type="entry name" value="Trans_reg_C"/>
    <property type="match status" value="1"/>
</dbReference>
<accession>A0A2P2BS83</accession>
<dbReference type="EMBL" id="LN650648">
    <property type="protein sequence ID" value="CEI73227.1"/>
    <property type="molecule type" value="Genomic_DNA"/>
</dbReference>
<keyword evidence="5 9" id="KW-0238">DNA-binding</keyword>
<dbReference type="Gene3D" id="3.40.50.2300">
    <property type="match status" value="1"/>
</dbReference>
<dbReference type="InterPro" id="IPR039420">
    <property type="entry name" value="WalR-like"/>
</dbReference>
<evidence type="ECO:0000259" key="10">
    <source>
        <dbReference type="PROSITE" id="PS50110"/>
    </source>
</evidence>
<evidence type="ECO:0000256" key="1">
    <source>
        <dbReference type="ARBA" id="ARBA00018672"/>
    </source>
</evidence>
<dbReference type="KEGG" id="rhom:FRIFI_1694"/>
<evidence type="ECO:0000256" key="7">
    <source>
        <dbReference type="ARBA" id="ARBA00024867"/>
    </source>
</evidence>
<evidence type="ECO:0000256" key="6">
    <source>
        <dbReference type="ARBA" id="ARBA00023163"/>
    </source>
</evidence>
<name>A0A2P2BS83_9FIRM</name>
<dbReference type="Proteomes" id="UP000245695">
    <property type="component" value="Chromosome 1"/>
</dbReference>
<sequence>MRKNTKILVVEDDISINKLLCDMLRQNGYDIISAFSGTEAIINIKYGNISMVLLDIMLPGKNGEDVLSYIRKEMDIPTIVISAREEIDLKVKILKMGADDYITKPFDIDEVLARIETNLRRYKIGKNTINEDVISFKDIKMNNIQREVTVNDKLIEFTNIEYKILNIFIKNPNKVFTKANLFESVWEDEFLGDDNTITVHISNIRNKLSKYGIHKEYIQTVWGIGYKLIDKN</sequence>
<dbReference type="InterPro" id="IPR011006">
    <property type="entry name" value="CheY-like_superfamily"/>
</dbReference>
<dbReference type="InterPro" id="IPR001867">
    <property type="entry name" value="OmpR/PhoB-type_DNA-bd"/>
</dbReference>
<evidence type="ECO:0000256" key="8">
    <source>
        <dbReference type="PROSITE-ProRule" id="PRU00169"/>
    </source>
</evidence>
<dbReference type="InterPro" id="IPR036388">
    <property type="entry name" value="WH-like_DNA-bd_sf"/>
</dbReference>
<feature type="domain" description="Response regulatory" evidence="10">
    <location>
        <begin position="6"/>
        <end position="119"/>
    </location>
</feature>
<comment type="function">
    <text evidence="7">May play the central regulatory role in sporulation. It may be an element of the effector pathway responsible for the activation of sporulation genes in response to nutritional stress. Spo0A may act in concert with spo0H (a sigma factor) to control the expression of some genes that are critical to the sporulation process.</text>
</comment>
<keyword evidence="6" id="KW-0804">Transcription</keyword>
<evidence type="ECO:0000256" key="3">
    <source>
        <dbReference type="ARBA" id="ARBA00023012"/>
    </source>
</evidence>
<protein>
    <recommendedName>
        <fullName evidence="1">Stage 0 sporulation protein A homolog</fullName>
    </recommendedName>
</protein>
<dbReference type="RefSeq" id="WP_166505605.1">
    <property type="nucleotide sequence ID" value="NZ_LN650648.1"/>
</dbReference>
<dbReference type="PANTHER" id="PTHR48111">
    <property type="entry name" value="REGULATOR OF RPOS"/>
    <property type="match status" value="1"/>
</dbReference>
<dbReference type="GO" id="GO:0000976">
    <property type="term" value="F:transcription cis-regulatory region binding"/>
    <property type="evidence" value="ECO:0007669"/>
    <property type="project" value="TreeGrafter"/>
</dbReference>
<keyword evidence="2 8" id="KW-0597">Phosphoprotein</keyword>
<reference evidence="12 13" key="1">
    <citation type="submission" date="2014-09" db="EMBL/GenBank/DDBJ databases">
        <authorList>
            <person name="Hornung B.V."/>
        </authorList>
    </citation>
    <scope>NUCLEOTIDE SEQUENCE [LARGE SCALE GENOMIC DNA]</scope>
    <source>
        <strain evidence="12 13">FRIFI</strain>
    </source>
</reference>
<dbReference type="InterPro" id="IPR001789">
    <property type="entry name" value="Sig_transdc_resp-reg_receiver"/>
</dbReference>
<dbReference type="SMART" id="SM00862">
    <property type="entry name" value="Trans_reg_C"/>
    <property type="match status" value="1"/>
</dbReference>
<dbReference type="GO" id="GO:0006355">
    <property type="term" value="P:regulation of DNA-templated transcription"/>
    <property type="evidence" value="ECO:0007669"/>
    <property type="project" value="InterPro"/>
</dbReference>
<proteinExistence type="predicted"/>
<dbReference type="SUPFAM" id="SSF52172">
    <property type="entry name" value="CheY-like"/>
    <property type="match status" value="1"/>
</dbReference>
<dbReference type="GO" id="GO:0005829">
    <property type="term" value="C:cytosol"/>
    <property type="evidence" value="ECO:0007669"/>
    <property type="project" value="TreeGrafter"/>
</dbReference>
<evidence type="ECO:0000256" key="5">
    <source>
        <dbReference type="ARBA" id="ARBA00023125"/>
    </source>
</evidence>
<dbReference type="GO" id="GO:0032993">
    <property type="term" value="C:protein-DNA complex"/>
    <property type="evidence" value="ECO:0007669"/>
    <property type="project" value="TreeGrafter"/>
</dbReference>
<dbReference type="Gene3D" id="1.10.10.10">
    <property type="entry name" value="Winged helix-like DNA-binding domain superfamily/Winged helix DNA-binding domain"/>
    <property type="match status" value="1"/>
</dbReference>
<dbReference type="SMART" id="SM00448">
    <property type="entry name" value="REC"/>
    <property type="match status" value="1"/>
</dbReference>
<dbReference type="GO" id="GO:0000156">
    <property type="term" value="F:phosphorelay response regulator activity"/>
    <property type="evidence" value="ECO:0007669"/>
    <property type="project" value="TreeGrafter"/>
</dbReference>
<keyword evidence="3" id="KW-0902">Two-component regulatory system</keyword>